<name>A0ABX8CDK7_9CHLA</name>
<evidence type="ECO:0000313" key="1">
    <source>
        <dbReference type="EMBL" id="QVE49100.1"/>
    </source>
</evidence>
<dbReference type="RefSeq" id="WP_213241017.1">
    <property type="nucleotide sequence ID" value="NZ_CP060791.1"/>
</dbReference>
<accession>A0ABX8CDK7</accession>
<organism evidence="1 2">
    <name type="scientific">Chlamydia crocodili</name>
    <dbReference type="NCBI Taxonomy" id="2766982"/>
    <lineage>
        <taxon>Bacteria</taxon>
        <taxon>Pseudomonadati</taxon>
        <taxon>Chlamydiota</taxon>
        <taxon>Chlamydiia</taxon>
        <taxon>Chlamydiales</taxon>
        <taxon>Chlamydiaceae</taxon>
        <taxon>Chlamydia/Chlamydophila group</taxon>
        <taxon>Chlamydia</taxon>
    </lineage>
</organism>
<dbReference type="Proteomes" id="UP000680625">
    <property type="component" value="Chromosome"/>
</dbReference>
<proteinExistence type="predicted"/>
<dbReference type="EMBL" id="CP060791">
    <property type="protein sequence ID" value="QVE49100.1"/>
    <property type="molecule type" value="Genomic_DNA"/>
</dbReference>
<reference evidence="1 2" key="1">
    <citation type="submission" date="2020-08" db="EMBL/GenBank/DDBJ databases">
        <title>Isolation and characterization of novel Chlamydia from Siamese crocodiles (Crocodylus siamensis).</title>
        <authorList>
            <person name="Sariya L."/>
        </authorList>
    </citation>
    <scope>NUCLEOTIDE SEQUENCE [LARGE SCALE GENOMIC DNA]</scope>
    <source>
        <strain evidence="1 2">No. 12</strain>
    </source>
</reference>
<sequence length="248" mass="27437">MSISFFTPLSFSQHCLGEIAEAGKSTLLEKLSGRLDELSGNIEEIATPAPAPKPVVGPTRKPAVPIEGIEVAEVLPVPLTREEIIENFIMLPKLSQDQRDLLTRATEFLNLCSFTSAIEYEGRGIFPEHIPWKGSTSPVVFKLTGIPGLKFTYYPGYLSTDEYGNQDIITSVSKASEKFRERLGVTADFLEAVPITTDSNKEEVENLIKDGLNRDCKLGLFNIEIFIVNQTRNSLGENVGVIIEKKFD</sequence>
<protein>
    <submittedName>
        <fullName evidence="1">Uncharacterized protein</fullName>
    </submittedName>
</protein>
<dbReference type="GeneID" id="301703969"/>
<gene>
    <name evidence="1" type="ORF">H9Q19_00005</name>
</gene>
<keyword evidence="2" id="KW-1185">Reference proteome</keyword>
<evidence type="ECO:0000313" key="2">
    <source>
        <dbReference type="Proteomes" id="UP000680625"/>
    </source>
</evidence>